<sequence length="325" mass="34431">MPPSLHRVLSLLMMLTAIAATAPAAAQDHTVRIIVGYPAGATSDALTRVIAEHMSKTLQQTVIVENKAGAGGRIANEQVKIAPADGRTLLMTPVASMSIYPHSYAGQLRYDPFKDFVPVAHLANFQLGLGVQSQVPARTLADYVAWVKKDAQTHGFYASAASGSLPHFFGVMFARTAGLQLTHVPYKGTAPAMQALAAGEVSAVSTVVADIRPLVVAGKARLLAVAGARRDPGFPDVPTFKELGYDLVAEPWYALFAPAGTPPEAVERLARAVAAAVQDPALNQRLVEMGLQPTGYGPARLATIMKADYERWGPPIRASGYKPGE</sequence>
<feature type="signal peptide" evidence="2">
    <location>
        <begin position="1"/>
        <end position="19"/>
    </location>
</feature>
<evidence type="ECO:0000256" key="2">
    <source>
        <dbReference type="SAM" id="SignalP"/>
    </source>
</evidence>
<accession>A0ABT0YIF7</accession>
<dbReference type="PANTHER" id="PTHR42928">
    <property type="entry name" value="TRICARBOXYLATE-BINDING PROTEIN"/>
    <property type="match status" value="1"/>
</dbReference>
<comment type="caution">
    <text evidence="3">The sequence shown here is derived from an EMBL/GenBank/DDBJ whole genome shotgun (WGS) entry which is preliminary data.</text>
</comment>
<evidence type="ECO:0000256" key="1">
    <source>
        <dbReference type="ARBA" id="ARBA00006987"/>
    </source>
</evidence>
<feature type="chain" id="PRO_5047371427" evidence="2">
    <location>
        <begin position="20"/>
        <end position="325"/>
    </location>
</feature>
<dbReference type="RefSeq" id="WP_251776665.1">
    <property type="nucleotide sequence ID" value="NZ_JAMKFE010000002.1"/>
</dbReference>
<dbReference type="PIRSF" id="PIRSF017082">
    <property type="entry name" value="YflP"/>
    <property type="match status" value="1"/>
</dbReference>
<dbReference type="InterPro" id="IPR042100">
    <property type="entry name" value="Bug_dom1"/>
</dbReference>
<dbReference type="Pfam" id="PF03401">
    <property type="entry name" value="TctC"/>
    <property type="match status" value="1"/>
</dbReference>
<dbReference type="EMBL" id="JAMKFE010000002">
    <property type="protein sequence ID" value="MCM5678516.1"/>
    <property type="molecule type" value="Genomic_DNA"/>
</dbReference>
<reference evidence="3" key="1">
    <citation type="submission" date="2022-05" db="EMBL/GenBank/DDBJ databases">
        <title>Schlegelella sp. nov., isolated from mangrove soil.</title>
        <authorList>
            <person name="Liu Y."/>
            <person name="Ge X."/>
            <person name="Liu W."/>
        </authorList>
    </citation>
    <scope>NUCLEOTIDE SEQUENCE</scope>
    <source>
        <strain evidence="3">S2-27</strain>
    </source>
</reference>
<dbReference type="PANTHER" id="PTHR42928:SF5">
    <property type="entry name" value="BLR1237 PROTEIN"/>
    <property type="match status" value="1"/>
</dbReference>
<dbReference type="Gene3D" id="3.40.190.150">
    <property type="entry name" value="Bordetella uptake gene, domain 1"/>
    <property type="match status" value="1"/>
</dbReference>
<protein>
    <submittedName>
        <fullName evidence="3">Tripartite tricarboxylate transporter substrate-binding protein</fullName>
    </submittedName>
</protein>
<dbReference type="SUPFAM" id="SSF53850">
    <property type="entry name" value="Periplasmic binding protein-like II"/>
    <property type="match status" value="1"/>
</dbReference>
<name>A0ABT0YIF7_9BURK</name>
<dbReference type="Gene3D" id="3.40.190.10">
    <property type="entry name" value="Periplasmic binding protein-like II"/>
    <property type="match status" value="1"/>
</dbReference>
<proteinExistence type="inferred from homology"/>
<dbReference type="Proteomes" id="UP001165541">
    <property type="component" value="Unassembled WGS sequence"/>
</dbReference>
<organism evidence="3 4">
    <name type="scientific">Caldimonas mangrovi</name>
    <dbReference type="NCBI Taxonomy" id="2944811"/>
    <lineage>
        <taxon>Bacteria</taxon>
        <taxon>Pseudomonadati</taxon>
        <taxon>Pseudomonadota</taxon>
        <taxon>Betaproteobacteria</taxon>
        <taxon>Burkholderiales</taxon>
        <taxon>Sphaerotilaceae</taxon>
        <taxon>Caldimonas</taxon>
    </lineage>
</organism>
<dbReference type="InterPro" id="IPR005064">
    <property type="entry name" value="BUG"/>
</dbReference>
<evidence type="ECO:0000313" key="3">
    <source>
        <dbReference type="EMBL" id="MCM5678516.1"/>
    </source>
</evidence>
<gene>
    <name evidence="3" type="ORF">M8A51_03105</name>
</gene>
<keyword evidence="4" id="KW-1185">Reference proteome</keyword>
<comment type="similarity">
    <text evidence="1">Belongs to the UPF0065 (bug) family.</text>
</comment>
<keyword evidence="2" id="KW-0732">Signal</keyword>
<evidence type="ECO:0000313" key="4">
    <source>
        <dbReference type="Proteomes" id="UP001165541"/>
    </source>
</evidence>